<accession>A0AAQ3KPX7</accession>
<proteinExistence type="predicted"/>
<sequence>MGGRSPPPVREYPYLLPSLRNLMTDLLSTVEARLGSHLLTSAVPSDVLSFQNPSGTSAGAIDIRSGSPDSPIYFILESWLHCELPTGALNIATLLATLNTSTDAPHLICELIQSSPTSLLLFLDLFPRRDLVLHPDYLDEFYHQTNLEKPRQELAKLPQVQPYFFSSLYLRCLVSPTVNLVLINVGGSEGDSAMEDIIRGPVRSTCKEIVEIWLDKCANSRKQLGDAERADLITRDDMIISKSIEVDLVQNLPRMFGPDVADRVVREIQKAFRRQENNG</sequence>
<dbReference type="Gene3D" id="3.40.1500.20">
    <property type="match status" value="1"/>
</dbReference>
<dbReference type="PANTHER" id="PTHR34685:SF2">
    <property type="entry name" value="RED CHLOROPHYLL CATABOLITE REDUCTASE, CHLOROPLASTIC"/>
    <property type="match status" value="1"/>
</dbReference>
<dbReference type="InterPro" id="IPR009439">
    <property type="entry name" value="RCC_reductase"/>
</dbReference>
<evidence type="ECO:0000313" key="1">
    <source>
        <dbReference type="EMBL" id="WOL12888.1"/>
    </source>
</evidence>
<evidence type="ECO:0008006" key="3">
    <source>
        <dbReference type="Google" id="ProtNLM"/>
    </source>
</evidence>
<dbReference type="AlphaFoldDB" id="A0AAQ3KPX7"/>
<dbReference type="GO" id="GO:0051743">
    <property type="term" value="F:red chlorophyll catabolite reductase activity"/>
    <property type="evidence" value="ECO:0007669"/>
    <property type="project" value="InterPro"/>
</dbReference>
<dbReference type="GO" id="GO:0015996">
    <property type="term" value="P:chlorophyll catabolic process"/>
    <property type="evidence" value="ECO:0007669"/>
    <property type="project" value="TreeGrafter"/>
</dbReference>
<dbReference type="Pfam" id="PF06405">
    <property type="entry name" value="RCC_reductase"/>
    <property type="match status" value="1"/>
</dbReference>
<evidence type="ECO:0000313" key="2">
    <source>
        <dbReference type="Proteomes" id="UP001327560"/>
    </source>
</evidence>
<dbReference type="EMBL" id="CP136896">
    <property type="protein sequence ID" value="WOL12888.1"/>
    <property type="molecule type" value="Genomic_DNA"/>
</dbReference>
<dbReference type="Proteomes" id="UP001327560">
    <property type="component" value="Chromosome 7"/>
</dbReference>
<reference evidence="1 2" key="1">
    <citation type="submission" date="2023-10" db="EMBL/GenBank/DDBJ databases">
        <title>Chromosome-scale genome assembly provides insights into flower coloration mechanisms of Canna indica.</title>
        <authorList>
            <person name="Li C."/>
        </authorList>
    </citation>
    <scope>NUCLEOTIDE SEQUENCE [LARGE SCALE GENOMIC DNA]</scope>
    <source>
        <tissue evidence="1">Flower</tissue>
    </source>
</reference>
<protein>
    <recommendedName>
        <fullName evidence="3">Red chlorophyll catabolite reductase</fullName>
    </recommendedName>
</protein>
<dbReference type="GO" id="GO:0009507">
    <property type="term" value="C:chloroplast"/>
    <property type="evidence" value="ECO:0007669"/>
    <property type="project" value="TreeGrafter"/>
</dbReference>
<dbReference type="PANTHER" id="PTHR34685">
    <property type="entry name" value="RED CHLOROPHYLL CATABOLITE REDUCTASE, CHLOROPLASTIC"/>
    <property type="match status" value="1"/>
</dbReference>
<name>A0AAQ3KPX7_9LILI</name>
<organism evidence="1 2">
    <name type="scientific">Canna indica</name>
    <name type="common">Indian-shot</name>
    <dbReference type="NCBI Taxonomy" id="4628"/>
    <lineage>
        <taxon>Eukaryota</taxon>
        <taxon>Viridiplantae</taxon>
        <taxon>Streptophyta</taxon>
        <taxon>Embryophyta</taxon>
        <taxon>Tracheophyta</taxon>
        <taxon>Spermatophyta</taxon>
        <taxon>Magnoliopsida</taxon>
        <taxon>Liliopsida</taxon>
        <taxon>Zingiberales</taxon>
        <taxon>Cannaceae</taxon>
        <taxon>Canna</taxon>
    </lineage>
</organism>
<keyword evidence="2" id="KW-1185">Reference proteome</keyword>
<gene>
    <name evidence="1" type="ORF">Cni_G21656</name>
</gene>